<comment type="caution">
    <text evidence="13">The sequence shown here is derived from an EMBL/GenBank/DDBJ whole genome shotgun (WGS) entry which is preliminary data.</text>
</comment>
<dbReference type="InterPro" id="IPR014026">
    <property type="entry name" value="UDP-Glc/GDP-Man_DH_dimer"/>
</dbReference>
<gene>
    <name evidence="13" type="ORF">GGR03_002192</name>
</gene>
<dbReference type="AlphaFoldDB" id="A0A7W6HDQ9"/>
<comment type="catalytic activity">
    <reaction evidence="7 8">
        <text>UDP-alpha-D-glucose + 2 NAD(+) + H2O = UDP-alpha-D-glucuronate + 2 NADH + 3 H(+)</text>
        <dbReference type="Rhea" id="RHEA:23596"/>
        <dbReference type="ChEBI" id="CHEBI:15377"/>
        <dbReference type="ChEBI" id="CHEBI:15378"/>
        <dbReference type="ChEBI" id="CHEBI:57540"/>
        <dbReference type="ChEBI" id="CHEBI:57945"/>
        <dbReference type="ChEBI" id="CHEBI:58052"/>
        <dbReference type="ChEBI" id="CHEBI:58885"/>
        <dbReference type="EC" id="1.1.1.22"/>
    </reaction>
</comment>
<dbReference type="SUPFAM" id="SSF51735">
    <property type="entry name" value="NAD(P)-binding Rossmann-fold domains"/>
    <property type="match status" value="1"/>
</dbReference>
<comment type="similarity">
    <text evidence="2 8">Belongs to the UDP-glucose/GDP-mannose dehydrogenase family.</text>
</comment>
<dbReference type="SUPFAM" id="SSF48179">
    <property type="entry name" value="6-phosphogluconate dehydrogenase C-terminal domain-like"/>
    <property type="match status" value="1"/>
</dbReference>
<dbReference type="InterPro" id="IPR017476">
    <property type="entry name" value="UDP-Glc/GDP-Man"/>
</dbReference>
<dbReference type="Pfam" id="PF03721">
    <property type="entry name" value="UDPG_MGDP_dh_N"/>
    <property type="match status" value="1"/>
</dbReference>
<feature type="binding site" evidence="11">
    <location>
        <position position="331"/>
    </location>
    <ligand>
        <name>NAD(+)</name>
        <dbReference type="ChEBI" id="CHEBI:57540"/>
    </ligand>
</feature>
<evidence type="ECO:0000256" key="9">
    <source>
        <dbReference type="PIRSR" id="PIRSR500134-1"/>
    </source>
</evidence>
<dbReference type="PANTHER" id="PTHR43750:SF3">
    <property type="entry name" value="UDP-GLUCOSE 6-DEHYDROGENASE TUAD"/>
    <property type="match status" value="1"/>
</dbReference>
<dbReference type="Pfam" id="PF03720">
    <property type="entry name" value="UDPG_MGDP_dh_C"/>
    <property type="match status" value="1"/>
</dbReference>
<dbReference type="PIRSF" id="PIRSF500134">
    <property type="entry name" value="UDPglc_DH_bac"/>
    <property type="match status" value="1"/>
</dbReference>
<evidence type="ECO:0000256" key="3">
    <source>
        <dbReference type="ARBA" id="ARBA00012954"/>
    </source>
</evidence>
<feature type="domain" description="UDP-glucose/GDP-mannose dehydrogenase C-terminal" evidence="12">
    <location>
        <begin position="317"/>
        <end position="418"/>
    </location>
</feature>
<evidence type="ECO:0000256" key="11">
    <source>
        <dbReference type="PIRSR" id="PIRSR500134-3"/>
    </source>
</evidence>
<reference evidence="13 14" key="1">
    <citation type="submission" date="2020-08" db="EMBL/GenBank/DDBJ databases">
        <title>Genomic Encyclopedia of Type Strains, Phase IV (KMG-IV): sequencing the most valuable type-strain genomes for metagenomic binning, comparative biology and taxonomic classification.</title>
        <authorList>
            <person name="Goeker M."/>
        </authorList>
    </citation>
    <scope>NUCLEOTIDE SEQUENCE [LARGE SCALE GENOMIC DNA]</scope>
    <source>
        <strain evidence="13 14">DSM 103570</strain>
    </source>
</reference>
<keyword evidence="5 8" id="KW-0560">Oxidoreductase</keyword>
<evidence type="ECO:0000256" key="1">
    <source>
        <dbReference type="ARBA" id="ARBA00004701"/>
    </source>
</evidence>
<feature type="active site" description="Nucleophile" evidence="9">
    <location>
        <position position="263"/>
    </location>
</feature>
<keyword evidence="14" id="KW-1185">Reference proteome</keyword>
<organism evidence="13 14">
    <name type="scientific">Aurantimonas endophytica</name>
    <dbReference type="NCBI Taxonomy" id="1522175"/>
    <lineage>
        <taxon>Bacteria</taxon>
        <taxon>Pseudomonadati</taxon>
        <taxon>Pseudomonadota</taxon>
        <taxon>Alphaproteobacteria</taxon>
        <taxon>Hyphomicrobiales</taxon>
        <taxon>Aurantimonadaceae</taxon>
        <taxon>Aurantimonas</taxon>
    </lineage>
</organism>
<dbReference type="EC" id="1.1.1.22" evidence="3 8"/>
<dbReference type="Gene3D" id="1.20.5.100">
    <property type="entry name" value="Cytochrome c1, transmembrane anchor, C-terminal"/>
    <property type="match status" value="1"/>
</dbReference>
<evidence type="ECO:0000259" key="12">
    <source>
        <dbReference type="SMART" id="SM00984"/>
    </source>
</evidence>
<dbReference type="InterPro" id="IPR036291">
    <property type="entry name" value="NAD(P)-bd_dom_sf"/>
</dbReference>
<dbReference type="NCBIfam" id="TIGR03026">
    <property type="entry name" value="NDP-sugDHase"/>
    <property type="match status" value="1"/>
</dbReference>
<evidence type="ECO:0000256" key="10">
    <source>
        <dbReference type="PIRSR" id="PIRSR500134-2"/>
    </source>
</evidence>
<feature type="binding site" evidence="11">
    <location>
        <position position="86"/>
    </location>
    <ligand>
        <name>NAD(+)</name>
        <dbReference type="ChEBI" id="CHEBI:57540"/>
    </ligand>
</feature>
<evidence type="ECO:0000256" key="8">
    <source>
        <dbReference type="PIRNR" id="PIRNR000124"/>
    </source>
</evidence>
<dbReference type="PIRSF" id="PIRSF000124">
    <property type="entry name" value="UDPglc_GDPman_dh"/>
    <property type="match status" value="1"/>
</dbReference>
<sequence>MRLVMIGSGYVGLVSGACFADFGHEVVCIDKIAAKIESLERGEIPIFEPGLDQMVQSNLAAGRLRFTTDFTNPVSEADVVFIAVGTPSRRGDGHADLSYVHAAAREIAGAMQGFTVVVTKSTVPVGTGDEVERIIRQENPDADFAVVSNPEFLREGAAIADFKRPDRIVIGTEDPRAEKVMREVYRPLYLNQSPLFFCERRTSELIKYAGNAFLAMKITFINEIADLCEQVGADVQKVAKGIGLDKRIGDKFLHAGPGYGGSCFPKDTLALVKTAQDHDSPMRLVETTVAVNDTRKRAMARKVIAACGGDVRGRTLAILGLTFKPNTDDMREAPSLAIIQALQDKGASIRAYDPEGVEAAGEMTSGVVFGTDPYEIAEGADALVLVTEWDEFRALDFARLRGRMAEALLVDLRNVYPAEEVERHGFRYVGVGRKRAEA</sequence>
<name>A0A7W6HDQ9_9HYPH</name>
<evidence type="ECO:0000256" key="6">
    <source>
        <dbReference type="ARBA" id="ARBA00023027"/>
    </source>
</evidence>
<dbReference type="UniPathway" id="UPA00038">
    <property type="reaction ID" value="UER00491"/>
</dbReference>
<feature type="binding site" evidence="10">
    <location>
        <begin position="252"/>
        <end position="256"/>
    </location>
    <ligand>
        <name>substrate</name>
    </ligand>
</feature>
<feature type="binding site" evidence="10">
    <location>
        <position position="324"/>
    </location>
    <ligand>
        <name>substrate</name>
    </ligand>
</feature>
<feature type="binding site" evidence="10">
    <location>
        <begin position="152"/>
        <end position="155"/>
    </location>
    <ligand>
        <name>substrate</name>
    </ligand>
</feature>
<proteinExistence type="inferred from homology"/>
<protein>
    <recommendedName>
        <fullName evidence="4 8">UDP-glucose 6-dehydrogenase</fullName>
        <ecNumber evidence="3 8">1.1.1.22</ecNumber>
    </recommendedName>
</protein>
<dbReference type="Gene3D" id="3.40.50.720">
    <property type="entry name" value="NAD(P)-binding Rossmann-like Domain"/>
    <property type="match status" value="2"/>
</dbReference>
<feature type="binding site" evidence="10">
    <location>
        <position position="260"/>
    </location>
    <ligand>
        <name>substrate</name>
    </ligand>
</feature>
<dbReference type="InterPro" id="IPR001732">
    <property type="entry name" value="UDP-Glc/GDP-Man_DH_N"/>
</dbReference>
<evidence type="ECO:0000256" key="5">
    <source>
        <dbReference type="ARBA" id="ARBA00023002"/>
    </source>
</evidence>
<evidence type="ECO:0000256" key="4">
    <source>
        <dbReference type="ARBA" id="ARBA00015132"/>
    </source>
</evidence>
<accession>A0A7W6HDQ9</accession>
<dbReference type="PROSITE" id="PS51257">
    <property type="entry name" value="PROKAR_LIPOPROTEIN"/>
    <property type="match status" value="1"/>
</dbReference>
<comment type="pathway">
    <text evidence="1">Nucleotide-sugar biosynthesis; UDP-alpha-D-glucuronate biosynthesis; UDP-alpha-D-glucuronate from UDP-alpha-D-glucose: step 1/1.</text>
</comment>
<feature type="binding site" evidence="11">
    <location>
        <position position="155"/>
    </location>
    <ligand>
        <name>NAD(+)</name>
        <dbReference type="ChEBI" id="CHEBI:57540"/>
    </ligand>
</feature>
<dbReference type="InterPro" id="IPR036220">
    <property type="entry name" value="UDP-Glc/GDP-Man_DH_C_sf"/>
</dbReference>
<dbReference type="Proteomes" id="UP000588647">
    <property type="component" value="Unassembled WGS sequence"/>
</dbReference>
<keyword evidence="6 8" id="KW-0520">NAD</keyword>
<feature type="binding site" evidence="10">
    <location>
        <position position="207"/>
    </location>
    <ligand>
        <name>substrate</name>
    </ligand>
</feature>
<dbReference type="GO" id="GO:0051287">
    <property type="term" value="F:NAD binding"/>
    <property type="evidence" value="ECO:0007669"/>
    <property type="project" value="InterPro"/>
</dbReference>
<dbReference type="EMBL" id="JACIEM010000002">
    <property type="protein sequence ID" value="MBB4003117.1"/>
    <property type="molecule type" value="Genomic_DNA"/>
</dbReference>
<dbReference type="InterPro" id="IPR028357">
    <property type="entry name" value="UDPglc_DH_bac"/>
</dbReference>
<feature type="binding site" evidence="11">
    <location>
        <position position="266"/>
    </location>
    <ligand>
        <name>NAD(+)</name>
        <dbReference type="ChEBI" id="CHEBI:57540"/>
    </ligand>
</feature>
<dbReference type="GO" id="GO:0000271">
    <property type="term" value="P:polysaccharide biosynthetic process"/>
    <property type="evidence" value="ECO:0007669"/>
    <property type="project" value="InterPro"/>
</dbReference>
<dbReference type="InterPro" id="IPR014027">
    <property type="entry name" value="UDP-Glc/GDP-Man_DH_C"/>
</dbReference>
<dbReference type="SMART" id="SM00984">
    <property type="entry name" value="UDPG_MGDP_dh_C"/>
    <property type="match status" value="1"/>
</dbReference>
<dbReference type="GO" id="GO:0006065">
    <property type="term" value="P:UDP-glucuronate biosynthetic process"/>
    <property type="evidence" value="ECO:0007669"/>
    <property type="project" value="UniProtKB-UniPathway"/>
</dbReference>
<dbReference type="InterPro" id="IPR008927">
    <property type="entry name" value="6-PGluconate_DH-like_C_sf"/>
</dbReference>
<dbReference type="RefSeq" id="WP_183207817.1">
    <property type="nucleotide sequence ID" value="NZ_JAAAMM010000002.1"/>
</dbReference>
<dbReference type="GO" id="GO:0003979">
    <property type="term" value="F:UDP-glucose 6-dehydrogenase activity"/>
    <property type="evidence" value="ECO:0007669"/>
    <property type="project" value="UniProtKB-EC"/>
</dbReference>
<evidence type="ECO:0000256" key="2">
    <source>
        <dbReference type="ARBA" id="ARBA00006601"/>
    </source>
</evidence>
<evidence type="ECO:0000313" key="13">
    <source>
        <dbReference type="EMBL" id="MBB4003117.1"/>
    </source>
</evidence>
<evidence type="ECO:0000256" key="7">
    <source>
        <dbReference type="ARBA" id="ARBA00047473"/>
    </source>
</evidence>
<feature type="binding site" evidence="11">
    <location>
        <position position="30"/>
    </location>
    <ligand>
        <name>NAD(+)</name>
        <dbReference type="ChEBI" id="CHEBI:57540"/>
    </ligand>
</feature>
<dbReference type="PANTHER" id="PTHR43750">
    <property type="entry name" value="UDP-GLUCOSE 6-DEHYDROGENASE TUAD"/>
    <property type="match status" value="1"/>
</dbReference>
<dbReference type="SUPFAM" id="SSF52413">
    <property type="entry name" value="UDP-glucose/GDP-mannose dehydrogenase C-terminal domain"/>
    <property type="match status" value="1"/>
</dbReference>
<feature type="binding site" evidence="11">
    <location>
        <position position="35"/>
    </location>
    <ligand>
        <name>NAD(+)</name>
        <dbReference type="ChEBI" id="CHEBI:57540"/>
    </ligand>
</feature>
<evidence type="ECO:0000313" key="14">
    <source>
        <dbReference type="Proteomes" id="UP000588647"/>
    </source>
</evidence>
<feature type="binding site" evidence="11">
    <location>
        <position position="122"/>
    </location>
    <ligand>
        <name>NAD(+)</name>
        <dbReference type="ChEBI" id="CHEBI:57540"/>
    </ligand>
</feature>
<dbReference type="Pfam" id="PF00984">
    <property type="entry name" value="UDPG_MGDP_dh"/>
    <property type="match status" value="1"/>
</dbReference>